<dbReference type="GO" id="GO:0003924">
    <property type="term" value="F:GTPase activity"/>
    <property type="evidence" value="ECO:0007669"/>
    <property type="project" value="InterPro"/>
</dbReference>
<dbReference type="Proteomes" id="UP000085678">
    <property type="component" value="Unplaced"/>
</dbReference>
<dbReference type="GO" id="GO:0005525">
    <property type="term" value="F:GTP binding"/>
    <property type="evidence" value="ECO:0007669"/>
    <property type="project" value="InterPro"/>
</dbReference>
<evidence type="ECO:0000313" key="2">
    <source>
        <dbReference type="Proteomes" id="UP000085678"/>
    </source>
</evidence>
<organism evidence="2 3">
    <name type="scientific">Lingula anatina</name>
    <name type="common">Brachiopod</name>
    <name type="synonym">Lingula unguis</name>
    <dbReference type="NCBI Taxonomy" id="7574"/>
    <lineage>
        <taxon>Eukaryota</taxon>
        <taxon>Metazoa</taxon>
        <taxon>Spiralia</taxon>
        <taxon>Lophotrochozoa</taxon>
        <taxon>Brachiopoda</taxon>
        <taxon>Linguliformea</taxon>
        <taxon>Lingulata</taxon>
        <taxon>Lingulida</taxon>
        <taxon>Linguloidea</taxon>
        <taxon>Lingulidae</taxon>
        <taxon>Lingula</taxon>
    </lineage>
</organism>
<protein>
    <submittedName>
        <fullName evidence="3">Guanylate-binding protein 4-like</fullName>
    </submittedName>
</protein>
<dbReference type="InterPro" id="IPR015894">
    <property type="entry name" value="Guanylate-bd_N"/>
</dbReference>
<reference evidence="3" key="1">
    <citation type="submission" date="2025-08" db="UniProtKB">
        <authorList>
            <consortium name="RefSeq"/>
        </authorList>
    </citation>
    <scope>IDENTIFICATION</scope>
    <source>
        <tissue evidence="3">Gonads</tissue>
    </source>
</reference>
<proteinExistence type="predicted"/>
<dbReference type="RefSeq" id="XP_013404442.1">
    <property type="nucleotide sequence ID" value="XM_013548988.1"/>
</dbReference>
<accession>A0A1S3J1Y1</accession>
<dbReference type="Gene3D" id="3.40.50.300">
    <property type="entry name" value="P-loop containing nucleotide triphosphate hydrolases"/>
    <property type="match status" value="1"/>
</dbReference>
<feature type="domain" description="Guanylate-binding protein N-terminal" evidence="1">
    <location>
        <begin position="52"/>
        <end position="296"/>
    </location>
</feature>
<dbReference type="STRING" id="7574.A0A1S3J1Y1"/>
<dbReference type="AlphaFoldDB" id="A0A1S3J1Y1"/>
<dbReference type="GeneID" id="106169519"/>
<dbReference type="KEGG" id="lak:106169519"/>
<name>A0A1S3J1Y1_LINAN</name>
<keyword evidence="2" id="KW-1185">Reference proteome</keyword>
<dbReference type="InterPro" id="IPR027417">
    <property type="entry name" value="P-loop_NTPase"/>
</dbReference>
<evidence type="ECO:0000313" key="3">
    <source>
        <dbReference type="RefSeq" id="XP_013404442.1"/>
    </source>
</evidence>
<sequence length="325" mass="35891">MASSELRKRGFRVEPFTKDCPQLSIPLILPNDFLYNPEKGSVLDVVGERRRQLNLIEKAAELIGGIEGPVCVMAVCGEPMTGKAYVVSRLLGSSKAFTVSAEFMVQTTKPCGAWLGTSVLKSDDVTVVFLHVNLDFEDDAGLLLSTLLISSVVVYNTLGVPSKTDLNKLKFLTTLAKNLSIQEGQVVADLKEFRSHMPDFIWLCRDVDKKLILPSTKEELSASDYILRVVCGRDTAEDELTEEDRTAEALVSAFCSVDAFCLPCPGPEDVVENIAKHADKISPKFTKELDKFLDVMAQKIRPIYGFTDGSALSGETVYYSLYYLH</sequence>
<dbReference type="Pfam" id="PF02263">
    <property type="entry name" value="GBP"/>
    <property type="match status" value="1"/>
</dbReference>
<dbReference type="OrthoDB" id="5967544at2759"/>
<evidence type="ECO:0000259" key="1">
    <source>
        <dbReference type="Pfam" id="PF02263"/>
    </source>
</evidence>
<dbReference type="SUPFAM" id="SSF52540">
    <property type="entry name" value="P-loop containing nucleoside triphosphate hydrolases"/>
    <property type="match status" value="1"/>
</dbReference>
<dbReference type="PANTHER" id="PTHR10751">
    <property type="entry name" value="GUANYLATE BINDING PROTEIN"/>
    <property type="match status" value="1"/>
</dbReference>
<dbReference type="InParanoid" id="A0A1S3J1Y1"/>
<gene>
    <name evidence="3" type="primary">LOC106169519</name>
</gene>